<dbReference type="EMBL" id="JACHEN010000019">
    <property type="protein sequence ID" value="MBB6216955.1"/>
    <property type="molecule type" value="Genomic_DNA"/>
</dbReference>
<dbReference type="EC" id="2.1.2.9" evidence="2 5"/>
<comment type="catalytic activity">
    <reaction evidence="5">
        <text>L-methionyl-tRNA(fMet) + (6R)-10-formyltetrahydrofolate = N-formyl-L-methionyl-tRNA(fMet) + (6S)-5,6,7,8-tetrahydrofolate + H(+)</text>
        <dbReference type="Rhea" id="RHEA:24380"/>
        <dbReference type="Rhea" id="RHEA-COMP:9952"/>
        <dbReference type="Rhea" id="RHEA-COMP:9953"/>
        <dbReference type="ChEBI" id="CHEBI:15378"/>
        <dbReference type="ChEBI" id="CHEBI:57453"/>
        <dbReference type="ChEBI" id="CHEBI:78530"/>
        <dbReference type="ChEBI" id="CHEBI:78844"/>
        <dbReference type="ChEBI" id="CHEBI:195366"/>
        <dbReference type="EC" id="2.1.2.9"/>
    </reaction>
</comment>
<dbReference type="InterPro" id="IPR011034">
    <property type="entry name" value="Formyl_transferase-like_C_sf"/>
</dbReference>
<dbReference type="InterPro" id="IPR036477">
    <property type="entry name" value="Formyl_transf_N_sf"/>
</dbReference>
<dbReference type="InterPro" id="IPR044135">
    <property type="entry name" value="Met-tRNA-FMT_C"/>
</dbReference>
<dbReference type="HAMAP" id="MF_00182">
    <property type="entry name" value="Formyl_trans"/>
    <property type="match status" value="1"/>
</dbReference>
<evidence type="ECO:0000256" key="3">
    <source>
        <dbReference type="ARBA" id="ARBA00022679"/>
    </source>
</evidence>
<dbReference type="PROSITE" id="PS00373">
    <property type="entry name" value="GART"/>
    <property type="match status" value="1"/>
</dbReference>
<keyword evidence="4 5" id="KW-0648">Protein biosynthesis</keyword>
<name>A0A841L3N8_9FIRM</name>
<dbReference type="Pfam" id="PF02911">
    <property type="entry name" value="Formyl_trans_C"/>
    <property type="match status" value="1"/>
</dbReference>
<dbReference type="Pfam" id="PF00551">
    <property type="entry name" value="Formyl_trans_N"/>
    <property type="match status" value="1"/>
</dbReference>
<dbReference type="PANTHER" id="PTHR11138:SF5">
    <property type="entry name" value="METHIONYL-TRNA FORMYLTRANSFERASE, MITOCHONDRIAL"/>
    <property type="match status" value="1"/>
</dbReference>
<evidence type="ECO:0000313" key="9">
    <source>
        <dbReference type="Proteomes" id="UP000579281"/>
    </source>
</evidence>
<dbReference type="SUPFAM" id="SSF50486">
    <property type="entry name" value="FMT C-terminal domain-like"/>
    <property type="match status" value="1"/>
</dbReference>
<dbReference type="InterPro" id="IPR005793">
    <property type="entry name" value="Formyl_trans_C"/>
</dbReference>
<evidence type="ECO:0000256" key="1">
    <source>
        <dbReference type="ARBA" id="ARBA00010699"/>
    </source>
</evidence>
<dbReference type="InterPro" id="IPR002376">
    <property type="entry name" value="Formyl_transf_N"/>
</dbReference>
<feature type="domain" description="Formyl transferase C-terminal" evidence="7">
    <location>
        <begin position="203"/>
        <end position="299"/>
    </location>
</feature>
<dbReference type="InterPro" id="IPR001555">
    <property type="entry name" value="GART_AS"/>
</dbReference>
<dbReference type="AlphaFoldDB" id="A0A841L3N8"/>
<evidence type="ECO:0000256" key="5">
    <source>
        <dbReference type="HAMAP-Rule" id="MF_00182"/>
    </source>
</evidence>
<feature type="binding site" evidence="5">
    <location>
        <begin position="109"/>
        <end position="112"/>
    </location>
    <ligand>
        <name>(6S)-5,6,7,8-tetrahydrofolate</name>
        <dbReference type="ChEBI" id="CHEBI:57453"/>
    </ligand>
</feature>
<dbReference type="RefSeq" id="WP_184311475.1">
    <property type="nucleotide sequence ID" value="NZ_JACHEN010000019.1"/>
</dbReference>
<keyword evidence="9" id="KW-1185">Reference proteome</keyword>
<feature type="domain" description="Formyl transferase N-terminal" evidence="6">
    <location>
        <begin position="1"/>
        <end position="170"/>
    </location>
</feature>
<evidence type="ECO:0000256" key="4">
    <source>
        <dbReference type="ARBA" id="ARBA00022917"/>
    </source>
</evidence>
<dbReference type="NCBIfam" id="TIGR00460">
    <property type="entry name" value="fmt"/>
    <property type="match status" value="1"/>
</dbReference>
<dbReference type="CDD" id="cd08704">
    <property type="entry name" value="Met_tRNA_FMT_C"/>
    <property type="match status" value="1"/>
</dbReference>
<dbReference type="SUPFAM" id="SSF53328">
    <property type="entry name" value="Formyltransferase"/>
    <property type="match status" value="1"/>
</dbReference>
<keyword evidence="3 5" id="KW-0808">Transferase</keyword>
<sequence>MKIVFMGTPDFAVPCLDEIVRRQHLVQAVITQPDRPKGRGKKLAPPPVKEKALQYNLPVYQPEKVKDPNFIEVIKDLSPDCIVVVAFGQILPKAILDIPVYGCINVHASLLPQYRGAAPINWAIINGESMTGVTTMYMDEGLDTGDMIIKKEICIYNKNAGELHDEMAREGAILLGETLELVAIGRAPREKQCNEKSSYAPLMDKALGRINWSKSAKDIYNLIRGVNPWPTAYTTYDGEVFKIWKAKIVEKDCKDQPGKIVKVDGSGILVCTGQHLLSIEEIQFPNNKRMGVDEYLRGHMIHENRILGE</sequence>
<dbReference type="FunFam" id="3.40.50.12230:FF:000001">
    <property type="entry name" value="Methionyl-tRNA formyltransferase"/>
    <property type="match status" value="1"/>
</dbReference>
<comment type="similarity">
    <text evidence="1 5">Belongs to the Fmt family.</text>
</comment>
<protein>
    <recommendedName>
        <fullName evidence="2 5">Methionyl-tRNA formyltransferase</fullName>
        <ecNumber evidence="2 5">2.1.2.9</ecNumber>
    </recommendedName>
</protein>
<dbReference type="InterPro" id="IPR005794">
    <property type="entry name" value="Fmt"/>
</dbReference>
<accession>A0A841L3N8</accession>
<proteinExistence type="inferred from homology"/>
<evidence type="ECO:0000313" key="8">
    <source>
        <dbReference type="EMBL" id="MBB6216955.1"/>
    </source>
</evidence>
<organism evidence="8 9">
    <name type="scientific">Anaerosolibacter carboniphilus</name>
    <dbReference type="NCBI Taxonomy" id="1417629"/>
    <lineage>
        <taxon>Bacteria</taxon>
        <taxon>Bacillati</taxon>
        <taxon>Bacillota</taxon>
        <taxon>Clostridia</taxon>
        <taxon>Peptostreptococcales</taxon>
        <taxon>Thermotaleaceae</taxon>
        <taxon>Anaerosolibacter</taxon>
    </lineage>
</organism>
<dbReference type="CDD" id="cd08646">
    <property type="entry name" value="FMT_core_Met-tRNA-FMT_N"/>
    <property type="match status" value="1"/>
</dbReference>
<dbReference type="InterPro" id="IPR041711">
    <property type="entry name" value="Met-tRNA-FMT_N"/>
</dbReference>
<evidence type="ECO:0000259" key="7">
    <source>
        <dbReference type="Pfam" id="PF02911"/>
    </source>
</evidence>
<dbReference type="Gene3D" id="3.40.50.12230">
    <property type="match status" value="1"/>
</dbReference>
<evidence type="ECO:0000259" key="6">
    <source>
        <dbReference type="Pfam" id="PF00551"/>
    </source>
</evidence>
<reference evidence="8 9" key="1">
    <citation type="submission" date="2020-08" db="EMBL/GenBank/DDBJ databases">
        <title>Genomic Encyclopedia of Type Strains, Phase IV (KMG-IV): sequencing the most valuable type-strain genomes for metagenomic binning, comparative biology and taxonomic classification.</title>
        <authorList>
            <person name="Goeker M."/>
        </authorList>
    </citation>
    <scope>NUCLEOTIDE SEQUENCE [LARGE SCALE GENOMIC DNA]</scope>
    <source>
        <strain evidence="8 9">DSM 103526</strain>
    </source>
</reference>
<gene>
    <name evidence="5" type="primary">fmt</name>
    <name evidence="8" type="ORF">HNQ80_003060</name>
</gene>
<dbReference type="PANTHER" id="PTHR11138">
    <property type="entry name" value="METHIONYL-TRNA FORMYLTRANSFERASE"/>
    <property type="match status" value="1"/>
</dbReference>
<comment type="function">
    <text evidence="5">Attaches a formyl group to the free amino group of methionyl-tRNA(fMet). The formyl group appears to play a dual role in the initiator identity of N-formylmethionyl-tRNA by promoting its recognition by IF2 and preventing the misappropriation of this tRNA by the elongation apparatus.</text>
</comment>
<dbReference type="GO" id="GO:0005829">
    <property type="term" value="C:cytosol"/>
    <property type="evidence" value="ECO:0007669"/>
    <property type="project" value="TreeGrafter"/>
</dbReference>
<evidence type="ECO:0000256" key="2">
    <source>
        <dbReference type="ARBA" id="ARBA00012261"/>
    </source>
</evidence>
<dbReference type="GO" id="GO:0004479">
    <property type="term" value="F:methionyl-tRNA formyltransferase activity"/>
    <property type="evidence" value="ECO:0007669"/>
    <property type="project" value="UniProtKB-UniRule"/>
</dbReference>
<dbReference type="Proteomes" id="UP000579281">
    <property type="component" value="Unassembled WGS sequence"/>
</dbReference>
<comment type="caution">
    <text evidence="8">The sequence shown here is derived from an EMBL/GenBank/DDBJ whole genome shotgun (WGS) entry which is preliminary data.</text>
</comment>